<feature type="domain" description="HIT" evidence="2">
    <location>
        <begin position="8"/>
        <end position="112"/>
    </location>
</feature>
<feature type="short sequence motif" description="Histidine triad motif" evidence="1">
    <location>
        <begin position="97"/>
        <end position="101"/>
    </location>
</feature>
<accession>A0A4Q1D642</accession>
<dbReference type="EMBL" id="SDHZ01000002">
    <property type="protein sequence ID" value="RXK83117.1"/>
    <property type="molecule type" value="Genomic_DNA"/>
</dbReference>
<dbReference type="GO" id="GO:0003824">
    <property type="term" value="F:catalytic activity"/>
    <property type="evidence" value="ECO:0007669"/>
    <property type="project" value="InterPro"/>
</dbReference>
<sequence length="142" mass="16228">MATANACMYCAKDQRLTDVMTEICELEASILYLFKEQTYPGRCVVAYKNAHKEEIFELSDAERELFTKDVARVAKAVKTAFNAGKINYGAYGDKMPHIHFHIVPKYEDKPKWGSTFDMQPDEKVYLTEEGYAEIANKIKANL</sequence>
<proteinExistence type="predicted"/>
<evidence type="ECO:0000313" key="4">
    <source>
        <dbReference type="Proteomes" id="UP000290545"/>
    </source>
</evidence>
<dbReference type="SUPFAM" id="SSF54197">
    <property type="entry name" value="HIT-like"/>
    <property type="match status" value="1"/>
</dbReference>
<dbReference type="Pfam" id="PF01230">
    <property type="entry name" value="HIT"/>
    <property type="match status" value="1"/>
</dbReference>
<dbReference type="PANTHER" id="PTHR46648:SF1">
    <property type="entry name" value="ADENOSINE 5'-MONOPHOSPHORAMIDASE HNT1"/>
    <property type="match status" value="1"/>
</dbReference>
<evidence type="ECO:0000313" key="3">
    <source>
        <dbReference type="EMBL" id="RXK83117.1"/>
    </source>
</evidence>
<dbReference type="InterPro" id="IPR001310">
    <property type="entry name" value="Histidine_triad_HIT"/>
</dbReference>
<dbReference type="InterPro" id="IPR011146">
    <property type="entry name" value="HIT-like"/>
</dbReference>
<protein>
    <submittedName>
        <fullName evidence="3">HIT family protein</fullName>
    </submittedName>
</protein>
<dbReference type="GO" id="GO:0009117">
    <property type="term" value="P:nucleotide metabolic process"/>
    <property type="evidence" value="ECO:0007669"/>
    <property type="project" value="TreeGrafter"/>
</dbReference>
<evidence type="ECO:0000256" key="1">
    <source>
        <dbReference type="PROSITE-ProRule" id="PRU00464"/>
    </source>
</evidence>
<keyword evidence="4" id="KW-1185">Reference proteome</keyword>
<dbReference type="InterPro" id="IPR036265">
    <property type="entry name" value="HIT-like_sf"/>
</dbReference>
<dbReference type="AlphaFoldDB" id="A0A4Q1D642"/>
<dbReference type="PANTHER" id="PTHR46648">
    <property type="entry name" value="HIT FAMILY PROTEIN 1"/>
    <property type="match status" value="1"/>
</dbReference>
<dbReference type="OrthoDB" id="9784774at2"/>
<organism evidence="3 4">
    <name type="scientific">Filimonas effusa</name>
    <dbReference type="NCBI Taxonomy" id="2508721"/>
    <lineage>
        <taxon>Bacteria</taxon>
        <taxon>Pseudomonadati</taxon>
        <taxon>Bacteroidota</taxon>
        <taxon>Chitinophagia</taxon>
        <taxon>Chitinophagales</taxon>
        <taxon>Chitinophagaceae</taxon>
        <taxon>Filimonas</taxon>
    </lineage>
</organism>
<reference evidence="3 4" key="1">
    <citation type="submission" date="2019-01" db="EMBL/GenBank/DDBJ databases">
        <title>Filimonas sp. strain TTM-71.</title>
        <authorList>
            <person name="Chen W.-M."/>
        </authorList>
    </citation>
    <scope>NUCLEOTIDE SEQUENCE [LARGE SCALE GENOMIC DNA]</scope>
    <source>
        <strain evidence="3 4">TTM-71</strain>
    </source>
</reference>
<name>A0A4Q1D642_9BACT</name>
<dbReference type="Gene3D" id="3.30.428.10">
    <property type="entry name" value="HIT-like"/>
    <property type="match status" value="1"/>
</dbReference>
<dbReference type="PROSITE" id="PS51084">
    <property type="entry name" value="HIT_2"/>
    <property type="match status" value="1"/>
</dbReference>
<dbReference type="Proteomes" id="UP000290545">
    <property type="component" value="Unassembled WGS sequence"/>
</dbReference>
<gene>
    <name evidence="3" type="ORF">ESB13_13425</name>
</gene>
<evidence type="ECO:0000259" key="2">
    <source>
        <dbReference type="PROSITE" id="PS51084"/>
    </source>
</evidence>
<comment type="caution">
    <text evidence="3">The sequence shown here is derived from an EMBL/GenBank/DDBJ whole genome shotgun (WGS) entry which is preliminary data.</text>
</comment>